<dbReference type="InterPro" id="IPR000719">
    <property type="entry name" value="Prot_kinase_dom"/>
</dbReference>
<evidence type="ECO:0000259" key="11">
    <source>
        <dbReference type="PROSITE" id="PS50011"/>
    </source>
</evidence>
<keyword evidence="3" id="KW-0812">Transmembrane</keyword>
<keyword evidence="7" id="KW-0472">Membrane</keyword>
<evidence type="ECO:0000313" key="12">
    <source>
        <dbReference type="Proteomes" id="UP000504607"/>
    </source>
</evidence>
<keyword evidence="4 10" id="KW-0732">Signal</keyword>
<dbReference type="RefSeq" id="XP_010904537.1">
    <property type="nucleotide sequence ID" value="XM_010906235.3"/>
</dbReference>
<dbReference type="GO" id="GO:0004672">
    <property type="term" value="F:protein kinase activity"/>
    <property type="evidence" value="ECO:0007669"/>
    <property type="project" value="InterPro"/>
</dbReference>
<dbReference type="InParanoid" id="A0A6I9Q7M6"/>
<dbReference type="OrthoDB" id="601368at2759"/>
<feature type="signal peptide" evidence="10">
    <location>
        <begin position="1"/>
        <end position="20"/>
    </location>
</feature>
<evidence type="ECO:0000256" key="8">
    <source>
        <dbReference type="ARBA" id="ARBA00023170"/>
    </source>
</evidence>
<evidence type="ECO:0000256" key="4">
    <source>
        <dbReference type="ARBA" id="ARBA00022729"/>
    </source>
</evidence>
<dbReference type="GO" id="GO:0005524">
    <property type="term" value="F:ATP binding"/>
    <property type="evidence" value="ECO:0007669"/>
    <property type="project" value="InterPro"/>
</dbReference>
<evidence type="ECO:0000256" key="2">
    <source>
        <dbReference type="ARBA" id="ARBA00022614"/>
    </source>
</evidence>
<keyword evidence="5" id="KW-0677">Repeat</keyword>
<dbReference type="InterPro" id="IPR008271">
    <property type="entry name" value="Ser/Thr_kinase_AS"/>
</dbReference>
<evidence type="ECO:0000256" key="10">
    <source>
        <dbReference type="SAM" id="SignalP"/>
    </source>
</evidence>
<keyword evidence="2" id="KW-0433">Leucine-rich repeat</keyword>
<keyword evidence="8" id="KW-0675">Receptor</keyword>
<evidence type="ECO:0000256" key="6">
    <source>
        <dbReference type="ARBA" id="ARBA00022989"/>
    </source>
</evidence>
<dbReference type="SUPFAM" id="SSF56112">
    <property type="entry name" value="Protein kinase-like (PK-like)"/>
    <property type="match status" value="1"/>
</dbReference>
<dbReference type="Proteomes" id="UP000504607">
    <property type="component" value="Unplaced"/>
</dbReference>
<reference evidence="13" key="1">
    <citation type="submission" date="2025-08" db="UniProtKB">
        <authorList>
            <consortium name="RefSeq"/>
        </authorList>
    </citation>
    <scope>IDENTIFICATION</scope>
</reference>
<dbReference type="PANTHER" id="PTHR48055">
    <property type="entry name" value="LEUCINE-RICH REPEAT RECEPTOR PROTEIN KINASE EMS1"/>
    <property type="match status" value="1"/>
</dbReference>
<dbReference type="Gene3D" id="1.10.510.10">
    <property type="entry name" value="Transferase(Phosphotransferase) domain 1"/>
    <property type="match status" value="1"/>
</dbReference>
<evidence type="ECO:0000256" key="5">
    <source>
        <dbReference type="ARBA" id="ARBA00022737"/>
    </source>
</evidence>
<dbReference type="PANTHER" id="PTHR48055:SF22">
    <property type="entry name" value="LEUCINE-RICH REPEAT RECEPTOR-LIKE SERINE_THREONINE_TYROSINE-PROTEIN KINASE SOBIR1"/>
    <property type="match status" value="1"/>
</dbReference>
<feature type="domain" description="Protein kinase" evidence="11">
    <location>
        <begin position="131"/>
        <end position="422"/>
    </location>
</feature>
<dbReference type="AlphaFoldDB" id="A0A6I9Q7M6"/>
<accession>A0A6I9Q7M6</accession>
<evidence type="ECO:0000256" key="9">
    <source>
        <dbReference type="ARBA" id="ARBA00023180"/>
    </source>
</evidence>
<proteinExistence type="predicted"/>
<name>A0A6I9Q7M6_ELAGV</name>
<keyword evidence="9" id="KW-0325">Glycoprotein</keyword>
<comment type="subcellular location">
    <subcellularLocation>
        <location evidence="1">Membrane</location>
        <topology evidence="1">Single-pass membrane protein</topology>
    </subcellularLocation>
</comment>
<evidence type="ECO:0000313" key="13">
    <source>
        <dbReference type="RefSeq" id="XP_010904537.1"/>
    </source>
</evidence>
<evidence type="ECO:0000256" key="7">
    <source>
        <dbReference type="ARBA" id="ARBA00023136"/>
    </source>
</evidence>
<keyword evidence="6" id="KW-1133">Transmembrane helix</keyword>
<dbReference type="FunFam" id="1.10.510.10:FF:000479">
    <property type="entry name" value="Leucine-rich repeat receptor-like protein kinase"/>
    <property type="match status" value="1"/>
</dbReference>
<dbReference type="SMART" id="SM00220">
    <property type="entry name" value="S_TKc"/>
    <property type="match status" value="1"/>
</dbReference>
<protein>
    <submittedName>
        <fullName evidence="13">Leucine-rich repeat receptor-like serine/threonine/tyrosine-protein kinase SOBIR1</fullName>
    </submittedName>
</protein>
<evidence type="ECO:0000256" key="1">
    <source>
        <dbReference type="ARBA" id="ARBA00004167"/>
    </source>
</evidence>
<sequence>MASLPLPLFFLLLVVTYSYCRTIENLDEGFTVAMVKDPFYMRENTTTKLYFLAVDPDTPSAGHKFQIKPLWVAVSFVLPTLCFLLCWLTIKRCKRIVSYNKTSASRQPTLFSPMIRRAEDLSFLEELDNGGLLLETIGHGGCGEVYKADIFNGDREILIAIKRIMQPAIDANKLCKEESNLLNHQMRQIRSEIQTVGQIRHRNLLPLLAHIPRPNCHYLIYEFMKNGSLHDALKDVSNGLRELQWTVRYKIAVDVAAGLEYLHIMNRPRIIHRDLKPANILLDDDLNARISDFGLAKMVPDIITSAEMRSEVAGTVGYIAPEYHRTQSFTDKCDVYSFGVTLAVLVTGKFPTDNFFQTTNEMCIVGWVRTAMASNDPRVVIDQKLLGSGFEEQMLLVLKIACFCTYDDPKERPNSRDVHHMLSQIKH</sequence>
<dbReference type="PROSITE" id="PS50011">
    <property type="entry name" value="PROTEIN_KINASE_DOM"/>
    <property type="match status" value="1"/>
</dbReference>
<gene>
    <name evidence="13" type="primary">LOC105031935</name>
</gene>
<feature type="chain" id="PRO_5026737095" evidence="10">
    <location>
        <begin position="21"/>
        <end position="427"/>
    </location>
</feature>
<dbReference type="InterPro" id="IPR011009">
    <property type="entry name" value="Kinase-like_dom_sf"/>
</dbReference>
<dbReference type="GO" id="GO:0016020">
    <property type="term" value="C:membrane"/>
    <property type="evidence" value="ECO:0007669"/>
    <property type="project" value="UniProtKB-SubCell"/>
</dbReference>
<keyword evidence="12" id="KW-1185">Reference proteome</keyword>
<dbReference type="InterPro" id="IPR051564">
    <property type="entry name" value="LRR_receptor-like_kinase"/>
</dbReference>
<dbReference type="Gene3D" id="3.30.200.20">
    <property type="entry name" value="Phosphorylase Kinase, domain 1"/>
    <property type="match status" value="1"/>
</dbReference>
<dbReference type="Pfam" id="PF00069">
    <property type="entry name" value="Pkinase"/>
    <property type="match status" value="1"/>
</dbReference>
<organism evidence="12 13">
    <name type="scientific">Elaeis guineensis var. tenera</name>
    <name type="common">Oil palm</name>
    <dbReference type="NCBI Taxonomy" id="51953"/>
    <lineage>
        <taxon>Eukaryota</taxon>
        <taxon>Viridiplantae</taxon>
        <taxon>Streptophyta</taxon>
        <taxon>Embryophyta</taxon>
        <taxon>Tracheophyta</taxon>
        <taxon>Spermatophyta</taxon>
        <taxon>Magnoliopsida</taxon>
        <taxon>Liliopsida</taxon>
        <taxon>Arecaceae</taxon>
        <taxon>Arecoideae</taxon>
        <taxon>Cocoseae</taxon>
        <taxon>Elaeidinae</taxon>
        <taxon>Elaeis</taxon>
    </lineage>
</organism>
<evidence type="ECO:0000256" key="3">
    <source>
        <dbReference type="ARBA" id="ARBA00022692"/>
    </source>
</evidence>
<dbReference type="PROSITE" id="PS00108">
    <property type="entry name" value="PROTEIN_KINASE_ST"/>
    <property type="match status" value="1"/>
</dbReference>